<evidence type="ECO:0000256" key="1">
    <source>
        <dbReference type="SAM" id="MobiDB-lite"/>
    </source>
</evidence>
<organism evidence="4 5">
    <name type="scientific">Taxus chinensis</name>
    <name type="common">Chinese yew</name>
    <name type="synonym">Taxus wallichiana var. chinensis</name>
    <dbReference type="NCBI Taxonomy" id="29808"/>
    <lineage>
        <taxon>Eukaryota</taxon>
        <taxon>Viridiplantae</taxon>
        <taxon>Streptophyta</taxon>
        <taxon>Embryophyta</taxon>
        <taxon>Tracheophyta</taxon>
        <taxon>Spermatophyta</taxon>
        <taxon>Pinopsida</taxon>
        <taxon>Pinidae</taxon>
        <taxon>Conifers II</taxon>
        <taxon>Cupressales</taxon>
        <taxon>Taxaceae</taxon>
        <taxon>Taxus</taxon>
    </lineage>
</organism>
<accession>A0AA38CHK2</accession>
<dbReference type="EMBL" id="JAHRHJ020000010">
    <property type="protein sequence ID" value="KAH9297352.1"/>
    <property type="molecule type" value="Genomic_DNA"/>
</dbReference>
<evidence type="ECO:0000313" key="4">
    <source>
        <dbReference type="EMBL" id="KAH9297352.1"/>
    </source>
</evidence>
<dbReference type="Pfam" id="PF07727">
    <property type="entry name" value="RVT_2"/>
    <property type="match status" value="1"/>
</dbReference>
<evidence type="ECO:0000259" key="3">
    <source>
        <dbReference type="Pfam" id="PF25597"/>
    </source>
</evidence>
<dbReference type="InterPro" id="IPR057670">
    <property type="entry name" value="SH3_retrovirus"/>
</dbReference>
<name>A0AA38CHK2_TAXCH</name>
<feature type="domain" description="Reverse transcriptase Ty1/copia-type" evidence="2">
    <location>
        <begin position="165"/>
        <end position="373"/>
    </location>
</feature>
<reference evidence="4 5" key="1">
    <citation type="journal article" date="2021" name="Nat. Plants">
        <title>The Taxus genome provides insights into paclitaxel biosynthesis.</title>
        <authorList>
            <person name="Xiong X."/>
            <person name="Gou J."/>
            <person name="Liao Q."/>
            <person name="Li Y."/>
            <person name="Zhou Q."/>
            <person name="Bi G."/>
            <person name="Li C."/>
            <person name="Du R."/>
            <person name="Wang X."/>
            <person name="Sun T."/>
            <person name="Guo L."/>
            <person name="Liang H."/>
            <person name="Lu P."/>
            <person name="Wu Y."/>
            <person name="Zhang Z."/>
            <person name="Ro D.K."/>
            <person name="Shang Y."/>
            <person name="Huang S."/>
            <person name="Yan J."/>
        </authorList>
    </citation>
    <scope>NUCLEOTIDE SEQUENCE [LARGE SCALE GENOMIC DNA]</scope>
    <source>
        <strain evidence="4">Ta-2019</strain>
    </source>
</reference>
<evidence type="ECO:0000313" key="5">
    <source>
        <dbReference type="Proteomes" id="UP000824469"/>
    </source>
</evidence>
<proteinExistence type="predicted"/>
<evidence type="ECO:0000259" key="2">
    <source>
        <dbReference type="Pfam" id="PF07727"/>
    </source>
</evidence>
<dbReference type="InterPro" id="IPR013103">
    <property type="entry name" value="RVT_2"/>
</dbReference>
<feature type="domain" description="Retroviral polymerase SH3-like" evidence="3">
    <location>
        <begin position="2"/>
        <end position="43"/>
    </location>
</feature>
<dbReference type="AlphaFoldDB" id="A0AA38CHK2"/>
<dbReference type="SUPFAM" id="SSF56672">
    <property type="entry name" value="DNA/RNA polymerases"/>
    <property type="match status" value="1"/>
</dbReference>
<dbReference type="OMA" id="WGEMVIV"/>
<gene>
    <name evidence="4" type="ORF">KI387_029034</name>
</gene>
<dbReference type="InterPro" id="IPR043502">
    <property type="entry name" value="DNA/RNA_pol_sf"/>
</dbReference>
<feature type="compositionally biased region" description="Acidic residues" evidence="1">
    <location>
        <begin position="68"/>
        <end position="78"/>
    </location>
</feature>
<dbReference type="Proteomes" id="UP000824469">
    <property type="component" value="Unassembled WGS sequence"/>
</dbReference>
<comment type="caution">
    <text evidence="4">The sequence shown here is derived from an EMBL/GenBank/DDBJ whole genome shotgun (WGS) entry which is preliminary data.</text>
</comment>
<feature type="region of interest" description="Disordered" evidence="1">
    <location>
        <begin position="66"/>
        <end position="122"/>
    </location>
</feature>
<evidence type="ECO:0008006" key="6">
    <source>
        <dbReference type="Google" id="ProtNLM"/>
    </source>
</evidence>
<keyword evidence="5" id="KW-1185">Reference proteome</keyword>
<protein>
    <recommendedName>
        <fullName evidence="6">Reverse transcriptase Ty1/copia-type domain-containing protein</fullName>
    </recommendedName>
</protein>
<sequence>MKSQNLIFIGYSEETLGYRLMDPKNRKVYTSRDVEFFKKKEAETPPPDLQDVYFSPVVKVEANVPSEYESDDGDDSVDQIEPQPMGTGQRMPKWCTSTLRDARLDAPPDTSTPGPRTHSKAREEVNFSLMSRVIESDEPSTVQEALQSKAWKDAMDSEYQSVMKNNTWQLVDLPPGKKPIGCRWIFKTKYKADGTVDKCKARVVAKGYAQKEGIDYEETFAPTAKIKTIRMIFALAAQFGWKFHQMDVKISFLNGYLQEEVYMTQPEGYVVPGQEEKVCKLKKSLYGLKQAPRAWYIKIDEHLIQHGFIRNPYYPNLYLKKKWGEMVIVVVYVDDIVITGSSVKMIDEIKKDLKRSFDMTDLGLMHYCLGLEVW</sequence>
<dbReference type="Pfam" id="PF25597">
    <property type="entry name" value="SH3_retrovirus"/>
    <property type="match status" value="1"/>
</dbReference>